<reference evidence="1 2" key="1">
    <citation type="journal article" date="2016" name="Nat. Commun.">
        <title>Thousands of microbial genomes shed light on interconnected biogeochemical processes in an aquifer system.</title>
        <authorList>
            <person name="Anantharaman K."/>
            <person name="Brown C.T."/>
            <person name="Hug L.A."/>
            <person name="Sharon I."/>
            <person name="Castelle C.J."/>
            <person name="Probst A.J."/>
            <person name="Thomas B.C."/>
            <person name="Singh A."/>
            <person name="Wilkins M.J."/>
            <person name="Karaoz U."/>
            <person name="Brodie E.L."/>
            <person name="Williams K.H."/>
            <person name="Hubbard S.S."/>
            <person name="Banfield J.F."/>
        </authorList>
    </citation>
    <scope>NUCLEOTIDE SEQUENCE [LARGE SCALE GENOMIC DNA]</scope>
</reference>
<dbReference type="EMBL" id="MFBN01000052">
    <property type="protein sequence ID" value="OGD94170.1"/>
    <property type="molecule type" value="Genomic_DNA"/>
</dbReference>
<dbReference type="STRING" id="1797724.A3A48_02840"/>
<comment type="caution">
    <text evidence="1">The sequence shown here is derived from an EMBL/GenBank/DDBJ whole genome shotgun (WGS) entry which is preliminary data.</text>
</comment>
<dbReference type="AlphaFoldDB" id="A0A1F5GQK4"/>
<proteinExistence type="predicted"/>
<evidence type="ECO:0000313" key="1">
    <source>
        <dbReference type="EMBL" id="OGD94170.1"/>
    </source>
</evidence>
<evidence type="ECO:0000313" key="2">
    <source>
        <dbReference type="Proteomes" id="UP000178336"/>
    </source>
</evidence>
<organism evidence="1 2">
    <name type="scientific">Candidatus Curtissbacteria bacterium RIFCSPLOWO2_01_FULL_37_9</name>
    <dbReference type="NCBI Taxonomy" id="1797724"/>
    <lineage>
        <taxon>Bacteria</taxon>
        <taxon>Candidatus Curtissiibacteriota</taxon>
    </lineage>
</organism>
<dbReference type="Proteomes" id="UP000178336">
    <property type="component" value="Unassembled WGS sequence"/>
</dbReference>
<sequence>MSNQDTEALRQKLEAMIVKELAEKLMAGEITGDRAKEIAKIVLDAVPENVTEVELIRTIAALDDKASELAGVVYRILSDKDEHEKSKKLDHLRNMIRNMQNV</sequence>
<protein>
    <submittedName>
        <fullName evidence="1">Uncharacterized protein</fullName>
    </submittedName>
</protein>
<accession>A0A1F5GQK4</accession>
<gene>
    <name evidence="1" type="ORF">A3A48_02840</name>
</gene>
<name>A0A1F5GQK4_9BACT</name>